<dbReference type="SMART" id="SM00327">
    <property type="entry name" value="VWA"/>
    <property type="match status" value="1"/>
</dbReference>
<feature type="domain" description="VWFA" evidence="5">
    <location>
        <begin position="33"/>
        <end position="210"/>
    </location>
</feature>
<accession>A0AAV7KIW3</accession>
<protein>
    <recommendedName>
        <fullName evidence="9">Protein-tyrosine-phosphatase</fullName>
    </recommendedName>
</protein>
<keyword evidence="8" id="KW-1185">Reference proteome</keyword>
<feature type="chain" id="PRO_5043911016" description="Protein-tyrosine-phosphatase" evidence="4">
    <location>
        <begin position="24"/>
        <end position="1898"/>
    </location>
</feature>
<keyword evidence="3" id="KW-0472">Membrane</keyword>
<keyword evidence="3" id="KW-1133">Transmembrane helix</keyword>
<dbReference type="InterPro" id="IPR002035">
    <property type="entry name" value="VWF_A"/>
</dbReference>
<dbReference type="SMART" id="SM00060">
    <property type="entry name" value="FN3"/>
    <property type="match status" value="15"/>
</dbReference>
<feature type="domain" description="Fibronectin type-III" evidence="6">
    <location>
        <begin position="218"/>
        <end position="309"/>
    </location>
</feature>
<feature type="domain" description="Fibronectin type-III" evidence="6">
    <location>
        <begin position="1355"/>
        <end position="1460"/>
    </location>
</feature>
<dbReference type="Gene3D" id="2.60.40.10">
    <property type="entry name" value="Immunoglobulins"/>
    <property type="match status" value="13"/>
</dbReference>
<dbReference type="PANTHER" id="PTHR46708:SF2">
    <property type="entry name" value="FIBRONECTIN TYPE-III DOMAIN-CONTAINING PROTEIN"/>
    <property type="match status" value="1"/>
</dbReference>
<feature type="domain" description="Fibronectin type-III" evidence="6">
    <location>
        <begin position="599"/>
        <end position="694"/>
    </location>
</feature>
<feature type="signal peptide" evidence="4">
    <location>
        <begin position="1"/>
        <end position="23"/>
    </location>
</feature>
<organism evidence="7 8">
    <name type="scientific">Oopsacas minuta</name>
    <dbReference type="NCBI Taxonomy" id="111878"/>
    <lineage>
        <taxon>Eukaryota</taxon>
        <taxon>Metazoa</taxon>
        <taxon>Porifera</taxon>
        <taxon>Hexactinellida</taxon>
        <taxon>Hexasterophora</taxon>
        <taxon>Lyssacinosida</taxon>
        <taxon>Leucopsacidae</taxon>
        <taxon>Oopsacas</taxon>
    </lineage>
</organism>
<dbReference type="PROSITE" id="PS50853">
    <property type="entry name" value="FN3"/>
    <property type="match status" value="13"/>
</dbReference>
<dbReference type="InterPro" id="IPR013783">
    <property type="entry name" value="Ig-like_fold"/>
</dbReference>
<dbReference type="CDD" id="cd00063">
    <property type="entry name" value="FN3"/>
    <property type="match status" value="11"/>
</dbReference>
<dbReference type="PANTHER" id="PTHR46708">
    <property type="entry name" value="TENASCIN"/>
    <property type="match status" value="1"/>
</dbReference>
<proteinExistence type="predicted"/>
<dbReference type="InterPro" id="IPR036116">
    <property type="entry name" value="FN3_sf"/>
</dbReference>
<dbReference type="SUPFAM" id="SSF53300">
    <property type="entry name" value="vWA-like"/>
    <property type="match status" value="1"/>
</dbReference>
<dbReference type="InterPro" id="IPR036465">
    <property type="entry name" value="vWFA_dom_sf"/>
</dbReference>
<evidence type="ECO:0000313" key="8">
    <source>
        <dbReference type="Proteomes" id="UP001165289"/>
    </source>
</evidence>
<feature type="domain" description="Fibronectin type-III" evidence="6">
    <location>
        <begin position="699"/>
        <end position="791"/>
    </location>
</feature>
<feature type="domain" description="Fibronectin type-III" evidence="6">
    <location>
        <begin position="501"/>
        <end position="598"/>
    </location>
</feature>
<dbReference type="SUPFAM" id="SSF49265">
    <property type="entry name" value="Fibronectin type III"/>
    <property type="match status" value="8"/>
</dbReference>
<feature type="domain" description="Fibronectin type-III" evidence="6">
    <location>
        <begin position="406"/>
        <end position="497"/>
    </location>
</feature>
<comment type="subcellular location">
    <subcellularLocation>
        <location evidence="1">Secreted</location>
        <location evidence="1">Extracellular space</location>
    </subcellularLocation>
</comment>
<evidence type="ECO:0000259" key="6">
    <source>
        <dbReference type="PROSITE" id="PS50853"/>
    </source>
</evidence>
<feature type="domain" description="Fibronectin type-III" evidence="6">
    <location>
        <begin position="887"/>
        <end position="982"/>
    </location>
</feature>
<feature type="domain" description="Fibronectin type-III" evidence="6">
    <location>
        <begin position="1264"/>
        <end position="1354"/>
    </location>
</feature>
<evidence type="ECO:0008006" key="9">
    <source>
        <dbReference type="Google" id="ProtNLM"/>
    </source>
</evidence>
<keyword evidence="2" id="KW-0677">Repeat</keyword>
<feature type="domain" description="Fibronectin type-III" evidence="6">
    <location>
        <begin position="1465"/>
        <end position="1560"/>
    </location>
</feature>
<evidence type="ECO:0000256" key="2">
    <source>
        <dbReference type="ARBA" id="ARBA00022737"/>
    </source>
</evidence>
<dbReference type="Pfam" id="PF00041">
    <property type="entry name" value="fn3"/>
    <property type="match status" value="10"/>
</dbReference>
<dbReference type="InterPro" id="IPR050991">
    <property type="entry name" value="ECM_Regulatory_Proteins"/>
</dbReference>
<gene>
    <name evidence="7" type="ORF">LOD99_13803</name>
</gene>
<reference evidence="7 8" key="1">
    <citation type="journal article" date="2023" name="BMC Biol.">
        <title>The compact genome of the sponge Oopsacas minuta (Hexactinellida) is lacking key metazoan core genes.</title>
        <authorList>
            <person name="Santini S."/>
            <person name="Schenkelaars Q."/>
            <person name="Jourda C."/>
            <person name="Duchesne M."/>
            <person name="Belahbib H."/>
            <person name="Rocher C."/>
            <person name="Selva M."/>
            <person name="Riesgo A."/>
            <person name="Vervoort M."/>
            <person name="Leys S.P."/>
            <person name="Kodjabachian L."/>
            <person name="Le Bivic A."/>
            <person name="Borchiellini C."/>
            <person name="Claverie J.M."/>
            <person name="Renard E."/>
        </authorList>
    </citation>
    <scope>NUCLEOTIDE SEQUENCE [LARGE SCALE GENOMIC DNA]</scope>
    <source>
        <strain evidence="7">SPO-2</strain>
    </source>
</reference>
<name>A0AAV7KIW3_9METZ</name>
<keyword evidence="3" id="KW-0812">Transmembrane</keyword>
<dbReference type="Gene3D" id="3.40.50.410">
    <property type="entry name" value="von Willebrand factor, type A domain"/>
    <property type="match status" value="1"/>
</dbReference>
<dbReference type="GO" id="GO:0005576">
    <property type="term" value="C:extracellular region"/>
    <property type="evidence" value="ECO:0007669"/>
    <property type="project" value="UniProtKB-SubCell"/>
</dbReference>
<evidence type="ECO:0000256" key="4">
    <source>
        <dbReference type="SAM" id="SignalP"/>
    </source>
</evidence>
<dbReference type="EMBL" id="JAKMXF010000022">
    <property type="protein sequence ID" value="KAI6661081.1"/>
    <property type="molecule type" value="Genomic_DNA"/>
</dbReference>
<sequence>MKILPTVTAILLLLMAFPQQSRLAQLDCSDTLDIFFALDASDSLTLDNFNLEKQLVIELLQRLIDVERSAKAGFLTFTETVSNIRTLTSSLAILQFELRDVIYDSEGTSLLAPITYVNDNIFNPTNPDLQPDSRKLFFQITDGRDEINSISQLAESADLLEQSNVTIITIGVGDLLDLDQLAAIASQPHEQNLITFSDLNEALGNISSIIDRTCTIPKVQIVSVTVNSSNSLTIRWTPYTFTTVISYKLCLKVGPGECNITFHDIDPTVSEFVVGDLLPNTLYTISVFAFTDIGITPISNELDGITIEEPGTPLQLMVTSVTSTSIAVSWNAAGSGGETLAYEICYSLTSGGSCEVESSVDGSITEYIQNNLEPNTTYFVRIRGVNAGGSGSYSNEEIAATAILGGPNLVSAEIRSYHIITITWTSSIEGVVESYEICIKLNGSDVCAMIVSALATDTSKIVFGLDAYTLYEVSIVAITEQGRSEESNTIIVRTGERNPGAPTSISAVVLSAVEIQISWTPPSNDELYGIILEYFICIRELNTESCLFEQTHNATISPLVKTQSGLDPNTVYGVRVRAMNGGGLGLYTDEYQVTTESLQAVTLTAETVDATRIRLTWTNTNVPSSLIIEVILIIADSPGGTAPSFRLGLPNAISQDYTVEGFSPATTSYFTIKFVTTVGMTPVSNEVSATTNETEPSGAPTNFRAELISTSSIRLLWDPVETDLANGEIISYTICYGVVTDTCTELNVTGAMELTFNDLEPGTTYYFTIRASTAIGVGPSTPAINATTNDPDDMELILNIVDTTPTTIDISWVVSSIPVSSYEIIISTSVTSAEIQIDDETQTTYTIMNLQPYTIYNISVKAITPGGIEVYSLVKTALTNEYFPSSAPQNFTATADSDTSLTVSWGDVIEEDRNGIITKYRVCVRITSSGFCLSLAEVSTPTTQTIVSGLTPNTEYRIFIRAFTSAGAGPYSTPITVITLPEKPEVEVDVANGPLVTISGNISDSENSVSVCVRLLSNTSTECINVSITVNGTNFSGTTEELDPNQEYEVIVIATGPGGDRESDPVIITTLPEAPEGSVMNIQSMSNSTSVWVNWTEPIAINDNNITYYVTISIGGEVISTTETSDQFVGFTGLEPNTEYNITITPSNSVGNGTSTTITAQTEVCLCPPEEPDVEVIVENGPLVTINGNLSEIGGAVSDISVCVRRSSTTLCTNISIIADDTSFIGITDELDPNQEYEVVVILSGPGGVTESDPVTITTLPEAPEGSVMNIQSMSNSTSVWVNWTEPIAINDNNITYYVTISIGGEVISTTETSDQFVGFTGLEPNTEYNITITPSNSVGNGTSTTITSITEQEPPESLQIVSVDKDGVLVTLTPINPTGNSIPIDHYEVCISSTGVECDRIIIVQPNDNLTFRIYDLTPNTEYTFTVVAYINVDTGPGIYINSEASPSSNPSTATISPSVPIDAVANLLAVVTKFYSLNVSWDFNATSQENVPTHFYVCLAMTSGGNCTINTSVTADVNSVEITDVEGNTVYFVMVYPWNQDGLGPVAETMITTPTFPTLQVTVDGTALSPYEIYFEWETSGILLNISSFTVCITVKRSSNCSETIYGQTLNNGEVVFSGLTPNTTYTISIIELDTEGDQSTINVLTLLEGLADSPINVQVATLSSTMLRVTWEPSNETLFSNLTSWEVCYEADRFPETNGCVTSEVYQFYKSILSLEEHEYYTITVRAVYSNGTGTEFSVPVRGRTDQDAPSRPISELSDYEQDGVPKYTWYAPPLIDQNGVLVYYLVVFEYEFEGIEKSISFREDPINRDIIIPSKVTIPYNISVTPYTIGAGPTYLLIGSEVEPLQVQGPCPDSRIAITVLCALLAAMIILAIVMCCIILILAVKKRSTVYSAV</sequence>
<feature type="domain" description="Fibronectin type-III" evidence="6">
    <location>
        <begin position="310"/>
        <end position="404"/>
    </location>
</feature>
<comment type="caution">
    <text evidence="7">The sequence shown here is derived from an EMBL/GenBank/DDBJ whole genome shotgun (WGS) entry which is preliminary data.</text>
</comment>
<dbReference type="CDD" id="cd01450">
    <property type="entry name" value="vWFA_subfamily_ECM"/>
    <property type="match status" value="1"/>
</dbReference>
<dbReference type="InterPro" id="IPR003961">
    <property type="entry name" value="FN3_dom"/>
</dbReference>
<evidence type="ECO:0000256" key="1">
    <source>
        <dbReference type="ARBA" id="ARBA00004239"/>
    </source>
</evidence>
<evidence type="ECO:0000256" key="3">
    <source>
        <dbReference type="SAM" id="Phobius"/>
    </source>
</evidence>
<dbReference type="FunFam" id="2.60.40.10:FF:000028">
    <property type="entry name" value="Neuronal cell adhesion molecule"/>
    <property type="match status" value="2"/>
</dbReference>
<dbReference type="Proteomes" id="UP001165289">
    <property type="component" value="Unassembled WGS sequence"/>
</dbReference>
<feature type="domain" description="Fibronectin type-III" evidence="6">
    <location>
        <begin position="794"/>
        <end position="882"/>
    </location>
</feature>
<evidence type="ECO:0000313" key="7">
    <source>
        <dbReference type="EMBL" id="KAI6661081.1"/>
    </source>
</evidence>
<feature type="domain" description="Fibronectin type-III" evidence="6">
    <location>
        <begin position="1075"/>
        <end position="1170"/>
    </location>
</feature>
<evidence type="ECO:0000259" key="5">
    <source>
        <dbReference type="PROSITE" id="PS50234"/>
    </source>
</evidence>
<keyword evidence="4" id="KW-0732">Signal</keyword>
<feature type="transmembrane region" description="Helical" evidence="3">
    <location>
        <begin position="1860"/>
        <end position="1888"/>
    </location>
</feature>
<dbReference type="Pfam" id="PF00092">
    <property type="entry name" value="VWA"/>
    <property type="match status" value="1"/>
</dbReference>
<dbReference type="PROSITE" id="PS50234">
    <property type="entry name" value="VWFA"/>
    <property type="match status" value="1"/>
</dbReference>
<feature type="domain" description="Fibronectin type-III" evidence="6">
    <location>
        <begin position="1656"/>
        <end position="1751"/>
    </location>
</feature>